<proteinExistence type="predicted"/>
<reference evidence="2" key="2">
    <citation type="submission" date="2022-06" db="UniProtKB">
        <authorList>
            <consortium name="EnsemblMetazoa"/>
        </authorList>
    </citation>
    <scope>IDENTIFICATION</scope>
    <source>
        <strain evidence="2">DF5081</strain>
    </source>
</reference>
<reference evidence="3" key="1">
    <citation type="submission" date="2010-08" db="EMBL/GenBank/DDBJ databases">
        <authorList>
            <consortium name="Caenorhabditis japonica Sequencing Consortium"/>
            <person name="Wilson R.K."/>
        </authorList>
    </citation>
    <scope>NUCLEOTIDE SEQUENCE [LARGE SCALE GENOMIC DNA]</scope>
    <source>
        <strain evidence="3">DF5081</strain>
    </source>
</reference>
<evidence type="ECO:0000313" key="2">
    <source>
        <dbReference type="EnsemblMetazoa" id="CJA01006.1"/>
    </source>
</evidence>
<evidence type="ECO:0000313" key="3">
    <source>
        <dbReference type="Proteomes" id="UP000005237"/>
    </source>
</evidence>
<keyword evidence="1" id="KW-0472">Membrane</keyword>
<dbReference type="Proteomes" id="UP000005237">
    <property type="component" value="Unassembled WGS sequence"/>
</dbReference>
<sequence>MTRQLSDEEWQAFEDSFFERSNIEKVFKFLKIDPEQLLRKFQIPQSLGTDIFRTFTYETQCGTNFDTVELNVCYHSSRTRKVGGVLKLAPRGKFIHGTTYRYWETPNYGIITNDGLVSADRCKRIGGMYACEQSSANCTYYETTGCILRTIETDGTFVKEIDDSSFVATVLKKYTVFNDTGSVTKIVGESGQLFLNMPNKYQAIFGNHVINGRHQTFQEVDIIVEERIPSMNHNEINKFVKDQIKADFLISEQRVKELHGTVPWSFNADNISYWVFENVGVILVVIGVLALLLFVYYCGPYVWVLQRKLKNKEDSIPKRNEFLEC</sequence>
<keyword evidence="3" id="KW-1185">Reference proteome</keyword>
<keyword evidence="1" id="KW-1133">Transmembrane helix</keyword>
<dbReference type="EnsemblMetazoa" id="CJA01006.1">
    <property type="protein sequence ID" value="CJA01006.1"/>
    <property type="gene ID" value="WBGene00120210"/>
</dbReference>
<feature type="transmembrane region" description="Helical" evidence="1">
    <location>
        <begin position="279"/>
        <end position="304"/>
    </location>
</feature>
<protein>
    <submittedName>
        <fullName evidence="2">Uncharacterized protein</fullName>
    </submittedName>
</protein>
<evidence type="ECO:0000256" key="1">
    <source>
        <dbReference type="SAM" id="Phobius"/>
    </source>
</evidence>
<dbReference type="AlphaFoldDB" id="A0A8R1HLB3"/>
<organism evidence="2 3">
    <name type="scientific">Caenorhabditis japonica</name>
    <dbReference type="NCBI Taxonomy" id="281687"/>
    <lineage>
        <taxon>Eukaryota</taxon>
        <taxon>Metazoa</taxon>
        <taxon>Ecdysozoa</taxon>
        <taxon>Nematoda</taxon>
        <taxon>Chromadorea</taxon>
        <taxon>Rhabditida</taxon>
        <taxon>Rhabditina</taxon>
        <taxon>Rhabditomorpha</taxon>
        <taxon>Rhabditoidea</taxon>
        <taxon>Rhabditidae</taxon>
        <taxon>Peloderinae</taxon>
        <taxon>Caenorhabditis</taxon>
    </lineage>
</organism>
<name>A0A8R1HLB3_CAEJA</name>
<accession>A0A8R1HLB3</accession>
<keyword evidence="1" id="KW-0812">Transmembrane</keyword>